<evidence type="ECO:0000313" key="3">
    <source>
        <dbReference type="Proteomes" id="UP000233837"/>
    </source>
</evidence>
<name>A0A2I0WWB4_9ASPA</name>
<evidence type="ECO:0000313" key="2">
    <source>
        <dbReference type="EMBL" id="PKU79956.1"/>
    </source>
</evidence>
<dbReference type="AlphaFoldDB" id="A0A2I0WWB4"/>
<dbReference type="EMBL" id="KZ502397">
    <property type="protein sequence ID" value="PKU79956.1"/>
    <property type="molecule type" value="Genomic_DNA"/>
</dbReference>
<reference evidence="2 3" key="2">
    <citation type="journal article" date="2017" name="Nature">
        <title>The Apostasia genome and the evolution of orchids.</title>
        <authorList>
            <person name="Zhang G.Q."/>
            <person name="Liu K.W."/>
            <person name="Li Z."/>
            <person name="Lohaus R."/>
            <person name="Hsiao Y.Y."/>
            <person name="Niu S.C."/>
            <person name="Wang J.Y."/>
            <person name="Lin Y.C."/>
            <person name="Xu Q."/>
            <person name="Chen L.J."/>
            <person name="Yoshida K."/>
            <person name="Fujiwara S."/>
            <person name="Wang Z.W."/>
            <person name="Zhang Y.Q."/>
            <person name="Mitsuda N."/>
            <person name="Wang M."/>
            <person name="Liu G.H."/>
            <person name="Pecoraro L."/>
            <person name="Huang H.X."/>
            <person name="Xiao X.J."/>
            <person name="Lin M."/>
            <person name="Wu X.Y."/>
            <person name="Wu W.L."/>
            <person name="Chen Y.Y."/>
            <person name="Chang S.B."/>
            <person name="Sakamoto S."/>
            <person name="Ohme-Takagi M."/>
            <person name="Yagi M."/>
            <person name="Zeng S.J."/>
            <person name="Shen C.Y."/>
            <person name="Yeh C.M."/>
            <person name="Luo Y.B."/>
            <person name="Tsai W.C."/>
            <person name="Van de Peer Y."/>
            <person name="Liu Z.J."/>
        </authorList>
    </citation>
    <scope>NUCLEOTIDE SEQUENCE [LARGE SCALE GENOMIC DNA]</scope>
    <source>
        <tissue evidence="2">The whole plant</tissue>
    </source>
</reference>
<dbReference type="Proteomes" id="UP000233837">
    <property type="component" value="Unassembled WGS sequence"/>
</dbReference>
<feature type="region of interest" description="Disordered" evidence="1">
    <location>
        <begin position="1"/>
        <end position="23"/>
    </location>
</feature>
<protein>
    <submittedName>
        <fullName evidence="2">Uncharacterized protein</fullName>
    </submittedName>
</protein>
<reference evidence="2 3" key="1">
    <citation type="journal article" date="2016" name="Sci. Rep.">
        <title>The Dendrobium catenatum Lindl. genome sequence provides insights into polysaccharide synthase, floral development and adaptive evolution.</title>
        <authorList>
            <person name="Zhang G.Q."/>
            <person name="Xu Q."/>
            <person name="Bian C."/>
            <person name="Tsai W.C."/>
            <person name="Yeh C.M."/>
            <person name="Liu K.W."/>
            <person name="Yoshida K."/>
            <person name="Zhang L.S."/>
            <person name="Chang S.B."/>
            <person name="Chen F."/>
            <person name="Shi Y."/>
            <person name="Su Y.Y."/>
            <person name="Zhang Y.Q."/>
            <person name="Chen L.J."/>
            <person name="Yin Y."/>
            <person name="Lin M."/>
            <person name="Huang H."/>
            <person name="Deng H."/>
            <person name="Wang Z.W."/>
            <person name="Zhu S.L."/>
            <person name="Zhao X."/>
            <person name="Deng C."/>
            <person name="Niu S.C."/>
            <person name="Huang J."/>
            <person name="Wang M."/>
            <person name="Liu G.H."/>
            <person name="Yang H.J."/>
            <person name="Xiao X.J."/>
            <person name="Hsiao Y.Y."/>
            <person name="Wu W.L."/>
            <person name="Chen Y.Y."/>
            <person name="Mitsuda N."/>
            <person name="Ohme-Takagi M."/>
            <person name="Luo Y.B."/>
            <person name="Van de Peer Y."/>
            <person name="Liu Z.J."/>
        </authorList>
    </citation>
    <scope>NUCLEOTIDE SEQUENCE [LARGE SCALE GENOMIC DNA]</scope>
    <source>
        <tissue evidence="2">The whole plant</tissue>
    </source>
</reference>
<feature type="compositionally biased region" description="Basic residues" evidence="1">
    <location>
        <begin position="1"/>
        <end position="13"/>
    </location>
</feature>
<accession>A0A2I0WWB4</accession>
<proteinExistence type="predicted"/>
<sequence length="52" mass="6338">MDSKAQRKALFRSRLRETSQKREKRIDSPLVRYNYLNSSNLNTHNFYMKCEL</sequence>
<feature type="compositionally biased region" description="Basic and acidic residues" evidence="1">
    <location>
        <begin position="14"/>
        <end position="23"/>
    </location>
</feature>
<keyword evidence="3" id="KW-1185">Reference proteome</keyword>
<evidence type="ECO:0000256" key="1">
    <source>
        <dbReference type="SAM" id="MobiDB-lite"/>
    </source>
</evidence>
<organism evidence="2 3">
    <name type="scientific">Dendrobium catenatum</name>
    <dbReference type="NCBI Taxonomy" id="906689"/>
    <lineage>
        <taxon>Eukaryota</taxon>
        <taxon>Viridiplantae</taxon>
        <taxon>Streptophyta</taxon>
        <taxon>Embryophyta</taxon>
        <taxon>Tracheophyta</taxon>
        <taxon>Spermatophyta</taxon>
        <taxon>Magnoliopsida</taxon>
        <taxon>Liliopsida</taxon>
        <taxon>Asparagales</taxon>
        <taxon>Orchidaceae</taxon>
        <taxon>Epidendroideae</taxon>
        <taxon>Malaxideae</taxon>
        <taxon>Dendrobiinae</taxon>
        <taxon>Dendrobium</taxon>
    </lineage>
</organism>
<gene>
    <name evidence="2" type="ORF">MA16_Dca025871</name>
</gene>